<proteinExistence type="predicted"/>
<reference evidence="1 2" key="2">
    <citation type="submission" date="2018-11" db="EMBL/GenBank/DDBJ databases">
        <authorList>
            <consortium name="Pathogen Informatics"/>
        </authorList>
    </citation>
    <scope>NUCLEOTIDE SEQUENCE [LARGE SCALE GENOMIC DNA]</scope>
</reference>
<evidence type="ECO:0000313" key="3">
    <source>
        <dbReference type="WBParaSite" id="NBR_0000407301-mRNA-1"/>
    </source>
</evidence>
<accession>A0A0N4XNH1</accession>
<reference evidence="3" key="1">
    <citation type="submission" date="2017-02" db="UniProtKB">
        <authorList>
            <consortium name="WormBaseParasite"/>
        </authorList>
    </citation>
    <scope>IDENTIFICATION</scope>
</reference>
<dbReference type="Proteomes" id="UP000271162">
    <property type="component" value="Unassembled WGS sequence"/>
</dbReference>
<gene>
    <name evidence="1" type="ORF">NBR_LOCUS4075</name>
</gene>
<organism evidence="3">
    <name type="scientific">Nippostrongylus brasiliensis</name>
    <name type="common">Rat hookworm</name>
    <dbReference type="NCBI Taxonomy" id="27835"/>
    <lineage>
        <taxon>Eukaryota</taxon>
        <taxon>Metazoa</taxon>
        <taxon>Ecdysozoa</taxon>
        <taxon>Nematoda</taxon>
        <taxon>Chromadorea</taxon>
        <taxon>Rhabditida</taxon>
        <taxon>Rhabditina</taxon>
        <taxon>Rhabditomorpha</taxon>
        <taxon>Strongyloidea</taxon>
        <taxon>Heligmosomidae</taxon>
        <taxon>Nippostrongylus</taxon>
    </lineage>
</organism>
<protein>
    <submittedName>
        <fullName evidence="1 3">Uncharacterized protein</fullName>
    </submittedName>
</protein>
<dbReference type="WBParaSite" id="NBR_0000407301-mRNA-1">
    <property type="protein sequence ID" value="NBR_0000407301-mRNA-1"/>
    <property type="gene ID" value="NBR_0000407301"/>
</dbReference>
<evidence type="ECO:0000313" key="2">
    <source>
        <dbReference type="Proteomes" id="UP000271162"/>
    </source>
</evidence>
<keyword evidence="2" id="KW-1185">Reference proteome</keyword>
<dbReference type="EMBL" id="UYSL01007000">
    <property type="protein sequence ID" value="VDL67664.1"/>
    <property type="molecule type" value="Genomic_DNA"/>
</dbReference>
<dbReference type="AlphaFoldDB" id="A0A0N4XNH1"/>
<evidence type="ECO:0000313" key="1">
    <source>
        <dbReference type="EMBL" id="VDL67664.1"/>
    </source>
</evidence>
<name>A0A0N4XNH1_NIPBR</name>
<sequence length="31" mass="3291">MVVRMASPDSKVSAVKGLPITWTATRSANLC</sequence>